<comment type="caution">
    <text evidence="2">The sequence shown here is derived from an EMBL/GenBank/DDBJ whole genome shotgun (WGS) entry which is preliminary data.</text>
</comment>
<dbReference type="InterPro" id="IPR001858">
    <property type="entry name" value="Phosphatidylethanolamine-bd_CS"/>
</dbReference>
<evidence type="ECO:0008006" key="4">
    <source>
        <dbReference type="Google" id="ProtNLM"/>
    </source>
</evidence>
<reference evidence="2" key="1">
    <citation type="journal article" date="2020" name="J Insects Food Feed">
        <title>The yellow mealworm (Tenebrio molitor) genome: a resource for the emerging insects as food and feed industry.</title>
        <authorList>
            <person name="Eriksson T."/>
            <person name="Andere A."/>
            <person name="Kelstrup H."/>
            <person name="Emery V."/>
            <person name="Picard C."/>
        </authorList>
    </citation>
    <scope>NUCLEOTIDE SEQUENCE</scope>
    <source>
        <strain evidence="2">Stoneville</strain>
        <tissue evidence="2">Whole head</tissue>
    </source>
</reference>
<dbReference type="PROSITE" id="PS01220">
    <property type="entry name" value="PBP"/>
    <property type="match status" value="1"/>
</dbReference>
<dbReference type="CDD" id="cd00866">
    <property type="entry name" value="PEBP_euk"/>
    <property type="match status" value="1"/>
</dbReference>
<dbReference type="Gene3D" id="3.90.280.10">
    <property type="entry name" value="PEBP-like"/>
    <property type="match status" value="1"/>
</dbReference>
<reference evidence="2" key="2">
    <citation type="submission" date="2021-08" db="EMBL/GenBank/DDBJ databases">
        <authorList>
            <person name="Eriksson T."/>
        </authorList>
    </citation>
    <scope>NUCLEOTIDE SEQUENCE</scope>
    <source>
        <strain evidence="2">Stoneville</strain>
        <tissue evidence="2">Whole head</tissue>
    </source>
</reference>
<dbReference type="EMBL" id="JABDTM020028590">
    <property type="protein sequence ID" value="KAH0808704.1"/>
    <property type="molecule type" value="Genomic_DNA"/>
</dbReference>
<dbReference type="PANTHER" id="PTHR11362">
    <property type="entry name" value="PHOSPHATIDYLETHANOLAMINE-BINDING PROTEIN"/>
    <property type="match status" value="1"/>
</dbReference>
<gene>
    <name evidence="2" type="ORF">GEV33_014090</name>
</gene>
<protein>
    <recommendedName>
        <fullName evidence="4">Phosphatidylethanolamine-binding protein</fullName>
    </recommendedName>
</protein>
<proteinExistence type="inferred from homology"/>
<comment type="similarity">
    <text evidence="1">Belongs to the phosphatidylethanolamine-binding protein family.</text>
</comment>
<dbReference type="AlphaFoldDB" id="A0A8J6L236"/>
<dbReference type="InterPro" id="IPR036610">
    <property type="entry name" value="PEBP-like_sf"/>
</dbReference>
<evidence type="ECO:0000256" key="1">
    <source>
        <dbReference type="ARBA" id="ARBA00007091"/>
    </source>
</evidence>
<sequence>MDTDDIVPTILDVVPPSKITVTYPNDKSVELGTVLTPQQVKDDPEVRWDPTPDKYYTLLMIDPDAPSRRWAFLADVNHWLVANIKGCDLSTGEVLAEYAGAGPPKGTGFHRYIFVLFEHDGRVEFDEVKITKGTRLQRTRFSMKKFQKKYELDRVVAWNYFKAQGGGGDSEHKCVCL</sequence>
<accession>A0A8J6L236</accession>
<dbReference type="InterPro" id="IPR035810">
    <property type="entry name" value="PEBP_euk"/>
</dbReference>
<dbReference type="SUPFAM" id="SSF49777">
    <property type="entry name" value="PEBP-like"/>
    <property type="match status" value="1"/>
</dbReference>
<name>A0A8J6L236_TENMO</name>
<dbReference type="InterPro" id="IPR008914">
    <property type="entry name" value="PEBP"/>
</dbReference>
<evidence type="ECO:0000313" key="2">
    <source>
        <dbReference type="EMBL" id="KAH0808704.1"/>
    </source>
</evidence>
<keyword evidence="3" id="KW-1185">Reference proteome</keyword>
<dbReference type="Pfam" id="PF01161">
    <property type="entry name" value="PBP"/>
    <property type="match status" value="1"/>
</dbReference>
<organism evidence="2 3">
    <name type="scientific">Tenebrio molitor</name>
    <name type="common">Yellow mealworm beetle</name>
    <dbReference type="NCBI Taxonomy" id="7067"/>
    <lineage>
        <taxon>Eukaryota</taxon>
        <taxon>Metazoa</taxon>
        <taxon>Ecdysozoa</taxon>
        <taxon>Arthropoda</taxon>
        <taxon>Hexapoda</taxon>
        <taxon>Insecta</taxon>
        <taxon>Pterygota</taxon>
        <taxon>Neoptera</taxon>
        <taxon>Endopterygota</taxon>
        <taxon>Coleoptera</taxon>
        <taxon>Polyphaga</taxon>
        <taxon>Cucujiformia</taxon>
        <taxon>Tenebrionidae</taxon>
        <taxon>Tenebrio</taxon>
    </lineage>
</organism>
<dbReference type="Proteomes" id="UP000719412">
    <property type="component" value="Unassembled WGS sequence"/>
</dbReference>
<evidence type="ECO:0000313" key="3">
    <source>
        <dbReference type="Proteomes" id="UP000719412"/>
    </source>
</evidence>
<dbReference type="PANTHER" id="PTHR11362:SF152">
    <property type="entry name" value="ODORANT-BINDING PROTEIN A5-LIKE PROTEIN"/>
    <property type="match status" value="1"/>
</dbReference>